<dbReference type="Proteomes" id="UP000801492">
    <property type="component" value="Unassembled WGS sequence"/>
</dbReference>
<organism evidence="1 2">
    <name type="scientific">Ignelater luminosus</name>
    <name type="common">Cucubano</name>
    <name type="synonym">Pyrophorus luminosus</name>
    <dbReference type="NCBI Taxonomy" id="2038154"/>
    <lineage>
        <taxon>Eukaryota</taxon>
        <taxon>Metazoa</taxon>
        <taxon>Ecdysozoa</taxon>
        <taxon>Arthropoda</taxon>
        <taxon>Hexapoda</taxon>
        <taxon>Insecta</taxon>
        <taxon>Pterygota</taxon>
        <taxon>Neoptera</taxon>
        <taxon>Endopterygota</taxon>
        <taxon>Coleoptera</taxon>
        <taxon>Polyphaga</taxon>
        <taxon>Elateriformia</taxon>
        <taxon>Elateroidea</taxon>
        <taxon>Elateridae</taxon>
        <taxon>Agrypninae</taxon>
        <taxon>Pyrophorini</taxon>
        <taxon>Ignelater</taxon>
    </lineage>
</organism>
<proteinExistence type="predicted"/>
<comment type="caution">
    <text evidence="1">The sequence shown here is derived from an EMBL/GenBank/DDBJ whole genome shotgun (WGS) entry which is preliminary data.</text>
</comment>
<feature type="non-terminal residue" evidence="1">
    <location>
        <position position="1"/>
    </location>
</feature>
<dbReference type="OrthoDB" id="8180029at2759"/>
<accession>A0A8K0G1E7</accession>
<dbReference type="AlphaFoldDB" id="A0A8K0G1E7"/>
<sequence>LYISVQACKFSSNEYRFFPLAFEDNLCNILDARLFGLENLYSCGNLFRCPMKK</sequence>
<reference evidence="1" key="1">
    <citation type="submission" date="2019-08" db="EMBL/GenBank/DDBJ databases">
        <title>The genome of the North American firefly Photinus pyralis.</title>
        <authorList>
            <consortium name="Photinus pyralis genome working group"/>
            <person name="Fallon T.R."/>
            <person name="Sander Lower S.E."/>
            <person name="Weng J.-K."/>
        </authorList>
    </citation>
    <scope>NUCLEOTIDE SEQUENCE</scope>
    <source>
        <strain evidence="1">TRF0915ILg1</strain>
        <tissue evidence="1">Whole body</tissue>
    </source>
</reference>
<name>A0A8K0G1E7_IGNLU</name>
<keyword evidence="2" id="KW-1185">Reference proteome</keyword>
<evidence type="ECO:0000313" key="2">
    <source>
        <dbReference type="Proteomes" id="UP000801492"/>
    </source>
</evidence>
<feature type="non-terminal residue" evidence="1">
    <location>
        <position position="53"/>
    </location>
</feature>
<gene>
    <name evidence="1" type="ORF">ILUMI_17918</name>
</gene>
<evidence type="ECO:0000313" key="1">
    <source>
        <dbReference type="EMBL" id="KAF2888255.1"/>
    </source>
</evidence>
<protein>
    <submittedName>
        <fullName evidence="1">Uncharacterized protein</fullName>
    </submittedName>
</protein>
<dbReference type="EMBL" id="VTPC01078734">
    <property type="protein sequence ID" value="KAF2888255.1"/>
    <property type="molecule type" value="Genomic_DNA"/>
</dbReference>